<protein>
    <submittedName>
        <fullName evidence="2">Uncharacterized protein</fullName>
    </submittedName>
</protein>
<dbReference type="AlphaFoldDB" id="C4J803"/>
<evidence type="ECO:0000256" key="1">
    <source>
        <dbReference type="SAM" id="MobiDB-lite"/>
    </source>
</evidence>
<name>C4J803_MAIZE</name>
<feature type="region of interest" description="Disordered" evidence="1">
    <location>
        <begin position="45"/>
        <end position="106"/>
    </location>
</feature>
<accession>C4J803</accession>
<dbReference type="EMBL" id="BT086950">
    <property type="protein sequence ID" value="ACR37303.1"/>
    <property type="molecule type" value="mRNA"/>
</dbReference>
<organism evidence="2">
    <name type="scientific">Zea mays</name>
    <name type="common">Maize</name>
    <dbReference type="NCBI Taxonomy" id="4577"/>
    <lineage>
        <taxon>Eukaryota</taxon>
        <taxon>Viridiplantae</taxon>
        <taxon>Streptophyta</taxon>
        <taxon>Embryophyta</taxon>
        <taxon>Tracheophyta</taxon>
        <taxon>Spermatophyta</taxon>
        <taxon>Magnoliopsida</taxon>
        <taxon>Liliopsida</taxon>
        <taxon>Poales</taxon>
        <taxon>Poaceae</taxon>
        <taxon>PACMAD clade</taxon>
        <taxon>Panicoideae</taxon>
        <taxon>Andropogonodae</taxon>
        <taxon>Andropogoneae</taxon>
        <taxon>Tripsacinae</taxon>
        <taxon>Zea</taxon>
    </lineage>
</organism>
<feature type="compositionally biased region" description="Pro residues" evidence="1">
    <location>
        <begin position="55"/>
        <end position="65"/>
    </location>
</feature>
<feature type="compositionally biased region" description="Polar residues" evidence="1">
    <location>
        <begin position="76"/>
        <end position="88"/>
    </location>
</feature>
<evidence type="ECO:0000313" key="2">
    <source>
        <dbReference type="EMBL" id="ACR37303.1"/>
    </source>
</evidence>
<sequence>MASRGFRAPSLVTGVPSSAKLLASSLRSLAHFSLSLVGWNWDATPASHMTRPLRPSIPPPPPTRPSPARREGSVSLGRSKTPNSGRNATKTMTTKKKAVAPTIHWR</sequence>
<proteinExistence type="evidence at transcript level"/>
<reference evidence="2" key="1">
    <citation type="journal article" date="2009" name="PLoS Genet.">
        <title>Sequencing, mapping, and analysis of 27,455 maize full-length cDNAs.</title>
        <authorList>
            <person name="Soderlund C."/>
            <person name="Descour A."/>
            <person name="Kudrna D."/>
            <person name="Bomhoff M."/>
            <person name="Boyd L."/>
            <person name="Currie J."/>
            <person name="Angelova A."/>
            <person name="Collura K."/>
            <person name="Wissotski M."/>
            <person name="Ashley E."/>
            <person name="Morrow D."/>
            <person name="Fernandes J."/>
            <person name="Walbot V."/>
            <person name="Yu Y."/>
        </authorList>
    </citation>
    <scope>NUCLEOTIDE SEQUENCE</scope>
    <source>
        <strain evidence="2">B73</strain>
    </source>
</reference>